<dbReference type="InterPro" id="IPR012677">
    <property type="entry name" value="Nucleotide-bd_a/b_plait_sf"/>
</dbReference>
<dbReference type="OrthoDB" id="5411533at2759"/>
<evidence type="ECO:0000313" key="12">
    <source>
        <dbReference type="EMBL" id="PIK55267.1"/>
    </source>
</evidence>
<dbReference type="GO" id="GO:0045292">
    <property type="term" value="P:mRNA cis splicing, via spliceosome"/>
    <property type="evidence" value="ECO:0007669"/>
    <property type="project" value="UniProtKB-UniRule"/>
</dbReference>
<feature type="domain" description="G-patch" evidence="11">
    <location>
        <begin position="323"/>
        <end position="363"/>
    </location>
</feature>
<keyword evidence="5 8" id="KW-0539">Nucleus</keyword>
<evidence type="ECO:0000256" key="1">
    <source>
        <dbReference type="ARBA" id="ARBA00004123"/>
    </source>
</evidence>
<dbReference type="STRING" id="307972.A0A2G8L4S6"/>
<keyword evidence="8" id="KW-0747">Spliceosome</keyword>
<dbReference type="PANTHER" id="PTHR13288">
    <property type="entry name" value="SPLICING FACTOR 45 SPF45"/>
    <property type="match status" value="1"/>
</dbReference>
<keyword evidence="4 8" id="KW-0508">mRNA splicing</keyword>
<dbReference type="InterPro" id="IPR003954">
    <property type="entry name" value="RRM_euk-type"/>
</dbReference>
<dbReference type="Proteomes" id="UP000230750">
    <property type="component" value="Unassembled WGS sequence"/>
</dbReference>
<evidence type="ECO:0000256" key="8">
    <source>
        <dbReference type="PIRNR" id="PIRNR031066"/>
    </source>
</evidence>
<comment type="subunit">
    <text evidence="6">Binds SXL. Associates with the spliceosome. Interacts with SF3B1, SF1 and U2AF2.</text>
</comment>
<dbReference type="PIRSF" id="PIRSF031066">
    <property type="entry name" value="Splicing_factor_SPF45"/>
    <property type="match status" value="1"/>
</dbReference>
<keyword evidence="13" id="KW-1185">Reference proteome</keyword>
<name>A0A2G8L4S6_STIJA</name>
<comment type="subunit">
    <text evidence="8">Associates with the spliceosome.</text>
</comment>
<dbReference type="CDD" id="cd12647">
    <property type="entry name" value="RRM_UHM_SPF45"/>
    <property type="match status" value="1"/>
</dbReference>
<dbReference type="EMBL" id="MRZV01000222">
    <property type="protein sequence ID" value="PIK55267.1"/>
    <property type="molecule type" value="Genomic_DNA"/>
</dbReference>
<feature type="region of interest" description="Disordered" evidence="9">
    <location>
        <begin position="90"/>
        <end position="126"/>
    </location>
</feature>
<evidence type="ECO:0000256" key="6">
    <source>
        <dbReference type="ARBA" id="ARBA00065586"/>
    </source>
</evidence>
<evidence type="ECO:0000256" key="3">
    <source>
        <dbReference type="ARBA" id="ARBA00022884"/>
    </source>
</evidence>
<evidence type="ECO:0000256" key="7">
    <source>
        <dbReference type="ARBA" id="ARBA00074919"/>
    </source>
</evidence>
<keyword evidence="3 8" id="KW-0694">RNA-binding</keyword>
<feature type="compositionally biased region" description="Basic and acidic residues" evidence="9">
    <location>
        <begin position="159"/>
        <end position="209"/>
    </location>
</feature>
<dbReference type="PROSITE" id="PS50102">
    <property type="entry name" value="RRM"/>
    <property type="match status" value="1"/>
</dbReference>
<dbReference type="SUPFAM" id="SSF54928">
    <property type="entry name" value="RNA-binding domain, RBD"/>
    <property type="match status" value="1"/>
</dbReference>
<comment type="caution">
    <text evidence="12">The sequence shown here is derived from an EMBL/GenBank/DDBJ whole genome shotgun (WGS) entry which is preliminary data.</text>
</comment>
<dbReference type="PANTHER" id="PTHR13288:SF8">
    <property type="entry name" value="SPLICING FACTOR 45"/>
    <property type="match status" value="1"/>
</dbReference>
<evidence type="ECO:0000256" key="5">
    <source>
        <dbReference type="ARBA" id="ARBA00023242"/>
    </source>
</evidence>
<sequence length="498" mass="55561">MITHCKSNKTKQFLAGQVYVALKFKMSLYDGLGVDTDPKKNVSSPGNKPDVSGWSAGIRMMQSQLRLKKAALTEAQRKIRGATLAPVVDLKKGKLEDDTRQPSPRNQVSPRRPVHGPPRTVKPSPFVAGVIGDIVGDVSDEYDPAYPNEYEKMYRRVREKRQKEREIEWEKERERDERKRRERGDRGDRGGRDRDRDRERDRGRDKERSPQGFSRKPDSDDEGDRERPRRRGKQGAAIAPPSILLNQDDTPKDSFVAPAPINRNRPYANIIKKQEQDHPERSTTPPPGSEFSEVEDMPPVQAPSKSSLEQGPGGFSIPVGMGADSIAAKIMAKYGFKSGKGLGKKEQGISTALVVEKTSRRGGKIIEHGKDVEVDMLPPSVPLPKQPTPASEFSEVMKNPTKVVLLRNMVGPGEVDEELQPETAEECTKYGAVVKCVIYEEPNAEEEEAVRIFVEFGSIAAAVKAVVDLNGRFFGGRIVKASFFSPEKFKRFELGRNS</sequence>
<evidence type="ECO:0000256" key="9">
    <source>
        <dbReference type="SAM" id="MobiDB-lite"/>
    </source>
</evidence>
<dbReference type="AlphaFoldDB" id="A0A2G8L4S6"/>
<feature type="region of interest" description="Disordered" evidence="9">
    <location>
        <begin position="159"/>
        <end position="316"/>
    </location>
</feature>
<dbReference type="InterPro" id="IPR000467">
    <property type="entry name" value="G_patch_dom"/>
</dbReference>
<reference evidence="12 13" key="1">
    <citation type="journal article" date="2017" name="PLoS Biol.">
        <title>The sea cucumber genome provides insights into morphological evolution and visceral regeneration.</title>
        <authorList>
            <person name="Zhang X."/>
            <person name="Sun L."/>
            <person name="Yuan J."/>
            <person name="Sun Y."/>
            <person name="Gao Y."/>
            <person name="Zhang L."/>
            <person name="Li S."/>
            <person name="Dai H."/>
            <person name="Hamel J.F."/>
            <person name="Liu C."/>
            <person name="Yu Y."/>
            <person name="Liu S."/>
            <person name="Lin W."/>
            <person name="Guo K."/>
            <person name="Jin S."/>
            <person name="Xu P."/>
            <person name="Storey K.B."/>
            <person name="Huan P."/>
            <person name="Zhang T."/>
            <person name="Zhou Y."/>
            <person name="Zhang J."/>
            <person name="Lin C."/>
            <person name="Li X."/>
            <person name="Xing L."/>
            <person name="Huo D."/>
            <person name="Sun M."/>
            <person name="Wang L."/>
            <person name="Mercier A."/>
            <person name="Li F."/>
            <person name="Yang H."/>
            <person name="Xiang J."/>
        </authorList>
    </citation>
    <scope>NUCLEOTIDE SEQUENCE [LARGE SCALE GENOMIC DNA]</scope>
    <source>
        <strain evidence="12">Shaxun</strain>
        <tissue evidence="12">Muscle</tissue>
    </source>
</reference>
<protein>
    <recommendedName>
        <fullName evidence="7 8">Splicing factor 45</fullName>
    </recommendedName>
    <alternativeName>
        <fullName evidence="8">RNA-binding motif protein 17</fullName>
    </alternativeName>
</protein>
<evidence type="ECO:0000256" key="4">
    <source>
        <dbReference type="ARBA" id="ARBA00023187"/>
    </source>
</evidence>
<comment type="function">
    <text evidence="8">Splice factor that binds to the single-stranded 3'AG at the exon/intron border and promotes its utilization in the second catalytic step. Involved in the regulation of alternative splicing and the utilization of cryptic splice sites.</text>
</comment>
<dbReference type="GO" id="GO:0005654">
    <property type="term" value="C:nucleoplasm"/>
    <property type="evidence" value="ECO:0007669"/>
    <property type="project" value="UniProtKB-UniRule"/>
</dbReference>
<dbReference type="GO" id="GO:0003723">
    <property type="term" value="F:RNA binding"/>
    <property type="evidence" value="ECO:0007669"/>
    <property type="project" value="UniProtKB-UniRule"/>
</dbReference>
<dbReference type="SMART" id="SM00361">
    <property type="entry name" value="RRM_1"/>
    <property type="match status" value="1"/>
</dbReference>
<evidence type="ECO:0000259" key="11">
    <source>
        <dbReference type="PROSITE" id="PS50174"/>
    </source>
</evidence>
<feature type="compositionally biased region" description="Basic and acidic residues" evidence="9">
    <location>
        <begin position="272"/>
        <end position="281"/>
    </location>
</feature>
<dbReference type="PROSITE" id="PS50174">
    <property type="entry name" value="G_PATCH"/>
    <property type="match status" value="1"/>
</dbReference>
<evidence type="ECO:0000313" key="13">
    <source>
        <dbReference type="Proteomes" id="UP000230750"/>
    </source>
</evidence>
<comment type="subcellular location">
    <subcellularLocation>
        <location evidence="1 8">Nucleus</location>
    </subcellularLocation>
</comment>
<dbReference type="Gene3D" id="3.30.70.330">
    <property type="match status" value="1"/>
</dbReference>
<evidence type="ECO:0000259" key="10">
    <source>
        <dbReference type="PROSITE" id="PS50102"/>
    </source>
</evidence>
<feature type="compositionally biased region" description="Basic and acidic residues" evidence="9">
    <location>
        <begin position="90"/>
        <end position="100"/>
    </location>
</feature>
<gene>
    <name evidence="12" type="ORF">BSL78_07863</name>
</gene>
<dbReference type="GO" id="GO:0071011">
    <property type="term" value="C:precatalytic spliceosome"/>
    <property type="evidence" value="ECO:0007669"/>
    <property type="project" value="TreeGrafter"/>
</dbReference>
<dbReference type="InterPro" id="IPR000504">
    <property type="entry name" value="RRM_dom"/>
</dbReference>
<dbReference type="Pfam" id="PF01585">
    <property type="entry name" value="G-patch"/>
    <property type="match status" value="1"/>
</dbReference>
<accession>A0A2G8L4S6</accession>
<dbReference type="SMART" id="SM00443">
    <property type="entry name" value="G_patch"/>
    <property type="match status" value="1"/>
</dbReference>
<dbReference type="InterPro" id="IPR035979">
    <property type="entry name" value="RBD_domain_sf"/>
</dbReference>
<dbReference type="FunFam" id="3.30.70.330:FF:000079">
    <property type="entry name" value="Putative splicing factor 45"/>
    <property type="match status" value="1"/>
</dbReference>
<keyword evidence="2 8" id="KW-0507">mRNA processing</keyword>
<evidence type="ECO:0000256" key="2">
    <source>
        <dbReference type="ARBA" id="ARBA00022664"/>
    </source>
</evidence>
<feature type="domain" description="RRM" evidence="10">
    <location>
        <begin position="402"/>
        <end position="486"/>
    </location>
</feature>
<dbReference type="GO" id="GO:0000380">
    <property type="term" value="P:alternative mRNA splicing, via spliceosome"/>
    <property type="evidence" value="ECO:0007669"/>
    <property type="project" value="TreeGrafter"/>
</dbReference>
<dbReference type="InterPro" id="IPR034653">
    <property type="entry name" value="SPF45_RRM"/>
</dbReference>
<organism evidence="12 13">
    <name type="scientific">Stichopus japonicus</name>
    <name type="common">Sea cucumber</name>
    <dbReference type="NCBI Taxonomy" id="307972"/>
    <lineage>
        <taxon>Eukaryota</taxon>
        <taxon>Metazoa</taxon>
        <taxon>Echinodermata</taxon>
        <taxon>Eleutherozoa</taxon>
        <taxon>Echinozoa</taxon>
        <taxon>Holothuroidea</taxon>
        <taxon>Aspidochirotacea</taxon>
        <taxon>Aspidochirotida</taxon>
        <taxon>Stichopodidae</taxon>
        <taxon>Apostichopus</taxon>
    </lineage>
</organism>
<dbReference type="InterPro" id="IPR040052">
    <property type="entry name" value="RBM17"/>
</dbReference>
<proteinExistence type="predicted"/>